<dbReference type="SUPFAM" id="SSF101473">
    <property type="entry name" value="DhaL-like"/>
    <property type="match status" value="1"/>
</dbReference>
<dbReference type="AlphaFoldDB" id="A0A3R9M045"/>
<reference evidence="3 4" key="1">
    <citation type="submission" date="2018-11" db="EMBL/GenBank/DDBJ databases">
        <title>Species Designations Belie Phenotypic and Genotypic Heterogeneity in Oral Streptococci.</title>
        <authorList>
            <person name="Velsko I."/>
        </authorList>
    </citation>
    <scope>NUCLEOTIDE SEQUENCE [LARGE SCALE GENOMIC DNA]</scope>
    <source>
        <strain evidence="3 4">BCC41</strain>
    </source>
</reference>
<feature type="coiled-coil region" evidence="1">
    <location>
        <begin position="310"/>
        <end position="337"/>
    </location>
</feature>
<dbReference type="NCBIfam" id="TIGR03599">
    <property type="entry name" value="YloV"/>
    <property type="match status" value="1"/>
</dbReference>
<dbReference type="PANTHER" id="PTHR33434">
    <property type="entry name" value="DEGV DOMAIN-CONTAINING PROTEIN DR_1986-RELATED"/>
    <property type="match status" value="1"/>
</dbReference>
<dbReference type="Pfam" id="PF02734">
    <property type="entry name" value="Dak2"/>
    <property type="match status" value="1"/>
</dbReference>
<dbReference type="InterPro" id="IPR019986">
    <property type="entry name" value="YloV-like"/>
</dbReference>
<sequence length="554" mass="59771">MSNITTSLFQEMVQAASTRLNKQAEYVNSLNVFPVPDGDTGTNMGMTIENGAKEVADKSASTVGEVAAIFAKGLLMGARGNSGVITSQLFRGFSQSVKGKDELDGQALALAFQSGVEVAYKAVMKPVEGTILTVSRGAAIGAKKKAEATNDAVEVMKAALEGAKTALAKTPDMLPVLKEVGVVDSGGQGLVFIYEGFLSALTGEYIASEDFQATPATMSQMINAEHHKSVAGHVATEDITFGYCTEIMVALKQGPTYVKDFDYDEFRNYLNELGDSLLVVNDDEIVKVHVHTEDPGLVMQEGLKYGSLVKVKVDNMRNQHEAQLEKEEKSAKPAEEKEYAIIAVVAGEGLAEIFKAQGVDYIISGGQTMNPSTEDFIKAVDQVNARNIIFLPNNKNIFMAAQSAAEVLEQPTTVIETRTLPQGLTSLLAFDSGKTIEENHERMTATLSDVVSGSITTAVRDTTIDGLEIHENDNLGMVDGKILVSNPDMLTTLKATFAKMLDEDSEIVSIYIGEDGDEELANGLAQDLMEEYEDLEVEIHQGNQPVYPYIFSVE</sequence>
<proteinExistence type="predicted"/>
<dbReference type="InterPro" id="IPR048394">
    <property type="entry name" value="FakA-like_M"/>
</dbReference>
<feature type="domain" description="DhaL" evidence="2">
    <location>
        <begin position="7"/>
        <end position="199"/>
    </location>
</feature>
<dbReference type="InterPro" id="IPR033470">
    <property type="entry name" value="FakA-like_C"/>
</dbReference>
<dbReference type="InterPro" id="IPR036117">
    <property type="entry name" value="DhaL_dom_sf"/>
</dbReference>
<evidence type="ECO:0000313" key="3">
    <source>
        <dbReference type="EMBL" id="RSJ83920.1"/>
    </source>
</evidence>
<dbReference type="Pfam" id="PF13684">
    <property type="entry name" value="FakA-like_C"/>
    <property type="match status" value="1"/>
</dbReference>
<dbReference type="Proteomes" id="UP000272635">
    <property type="component" value="Unassembled WGS sequence"/>
</dbReference>
<organism evidence="3 4">
    <name type="scientific">Streptococcus cristatus</name>
    <dbReference type="NCBI Taxonomy" id="45634"/>
    <lineage>
        <taxon>Bacteria</taxon>
        <taxon>Bacillati</taxon>
        <taxon>Bacillota</taxon>
        <taxon>Bacilli</taxon>
        <taxon>Lactobacillales</taxon>
        <taxon>Streptococcaceae</taxon>
        <taxon>Streptococcus</taxon>
    </lineage>
</organism>
<dbReference type="GO" id="GO:0004371">
    <property type="term" value="F:glycerone kinase activity"/>
    <property type="evidence" value="ECO:0007669"/>
    <property type="project" value="InterPro"/>
</dbReference>
<dbReference type="PANTHER" id="PTHR33434:SF4">
    <property type="entry name" value="PHOSPHATASE PROTEIN"/>
    <property type="match status" value="1"/>
</dbReference>
<dbReference type="PROSITE" id="PS51480">
    <property type="entry name" value="DHAL"/>
    <property type="match status" value="1"/>
</dbReference>
<comment type="caution">
    <text evidence="3">The sequence shown here is derived from an EMBL/GenBank/DDBJ whole genome shotgun (WGS) entry which is preliminary data.</text>
</comment>
<accession>A0A3R9M045</accession>
<dbReference type="GO" id="GO:0006071">
    <property type="term" value="P:glycerol metabolic process"/>
    <property type="evidence" value="ECO:0007669"/>
    <property type="project" value="InterPro"/>
</dbReference>
<evidence type="ECO:0000313" key="4">
    <source>
        <dbReference type="Proteomes" id="UP000272635"/>
    </source>
</evidence>
<dbReference type="Pfam" id="PF21645">
    <property type="entry name" value="FakA-like_M"/>
    <property type="match status" value="1"/>
</dbReference>
<gene>
    <name evidence="3" type="ORF">D8791_01890</name>
</gene>
<name>A0A3R9M045_STRCR</name>
<dbReference type="Gene3D" id="1.25.40.340">
    <property type="match status" value="1"/>
</dbReference>
<dbReference type="SMART" id="SM01121">
    <property type="entry name" value="Dak1_2"/>
    <property type="match status" value="1"/>
</dbReference>
<evidence type="ECO:0000256" key="1">
    <source>
        <dbReference type="SAM" id="Coils"/>
    </source>
</evidence>
<dbReference type="RefSeq" id="WP_125446071.1">
    <property type="nucleotide sequence ID" value="NZ_RJPT01000001.1"/>
</dbReference>
<dbReference type="SMART" id="SM01120">
    <property type="entry name" value="Dak2"/>
    <property type="match status" value="1"/>
</dbReference>
<dbReference type="InterPro" id="IPR050270">
    <property type="entry name" value="DegV_domain_contain"/>
</dbReference>
<dbReference type="InterPro" id="IPR004007">
    <property type="entry name" value="DhaL_dom"/>
</dbReference>
<dbReference type="EMBL" id="RJPT01000001">
    <property type="protein sequence ID" value="RSJ83920.1"/>
    <property type="molecule type" value="Genomic_DNA"/>
</dbReference>
<keyword evidence="1" id="KW-0175">Coiled coil</keyword>
<evidence type="ECO:0000259" key="2">
    <source>
        <dbReference type="PROSITE" id="PS51480"/>
    </source>
</evidence>
<protein>
    <submittedName>
        <fullName evidence="3">DAK2 domain protein</fullName>
    </submittedName>
</protein>